<dbReference type="GO" id="GO:0005524">
    <property type="term" value="F:ATP binding"/>
    <property type="evidence" value="ECO:0007669"/>
    <property type="project" value="UniProtKB-KW"/>
</dbReference>
<dbReference type="CDD" id="cd00130">
    <property type="entry name" value="PAS"/>
    <property type="match status" value="4"/>
</dbReference>
<dbReference type="KEGG" id="das:Daes_0344"/>
<dbReference type="eggNOG" id="COG5002">
    <property type="taxonomic scope" value="Bacteria"/>
</dbReference>
<feature type="domain" description="PAC" evidence="11">
    <location>
        <begin position="461"/>
        <end position="511"/>
    </location>
</feature>
<evidence type="ECO:0000256" key="4">
    <source>
        <dbReference type="ARBA" id="ARBA00022741"/>
    </source>
</evidence>
<dbReference type="InterPro" id="IPR001610">
    <property type="entry name" value="PAC"/>
</dbReference>
<protein>
    <submittedName>
        <fullName evidence="13">Diguanylate cyclase</fullName>
    </submittedName>
</protein>
<dbReference type="PANTHER" id="PTHR44757">
    <property type="entry name" value="DIGUANYLATE CYCLASE DGCP"/>
    <property type="match status" value="1"/>
</dbReference>
<evidence type="ECO:0000256" key="6">
    <source>
        <dbReference type="ARBA" id="ARBA00022840"/>
    </source>
</evidence>
<dbReference type="eggNOG" id="COG5001">
    <property type="taxonomic scope" value="Bacteria"/>
</dbReference>
<dbReference type="FunFam" id="3.30.70.270:FF:000001">
    <property type="entry name" value="Diguanylate cyclase domain protein"/>
    <property type="match status" value="1"/>
</dbReference>
<keyword evidence="3" id="KW-0808">Transferase</keyword>
<keyword evidence="9" id="KW-0812">Transmembrane</keyword>
<dbReference type="GO" id="GO:0016301">
    <property type="term" value="F:kinase activity"/>
    <property type="evidence" value="ECO:0007669"/>
    <property type="project" value="UniProtKB-KW"/>
</dbReference>
<reference evidence="13 14" key="2">
    <citation type="journal article" date="2014" name="Genome Announc.">
        <title>Complete Genome Sequence of the Subsurface, Mesophilic Sulfate-Reducing Bacterium Desulfovibrio aespoeensis Aspo-2.</title>
        <authorList>
            <person name="Pedersen K."/>
            <person name="Bengtsson A."/>
            <person name="Edlund J."/>
            <person name="Rabe L."/>
            <person name="Hazen T."/>
            <person name="Chakraborty R."/>
            <person name="Goodwin L."/>
            <person name="Shapiro N."/>
        </authorList>
    </citation>
    <scope>NUCLEOTIDE SEQUENCE [LARGE SCALE GENOMIC DNA]</scope>
    <source>
        <strain evidence="14">ATCC 700646 / DSM 10631 / Aspo-2</strain>
    </source>
</reference>
<feature type="transmembrane region" description="Helical" evidence="9">
    <location>
        <begin position="12"/>
        <end position="28"/>
    </location>
</feature>
<dbReference type="SMART" id="SM00086">
    <property type="entry name" value="PAC"/>
    <property type="match status" value="4"/>
</dbReference>
<evidence type="ECO:0000256" key="2">
    <source>
        <dbReference type="ARBA" id="ARBA00022553"/>
    </source>
</evidence>
<dbReference type="SMART" id="SM00267">
    <property type="entry name" value="GGDEF"/>
    <property type="match status" value="1"/>
</dbReference>
<dbReference type="SMART" id="SM00091">
    <property type="entry name" value="PAS"/>
    <property type="match status" value="4"/>
</dbReference>
<dbReference type="InterPro" id="IPR013655">
    <property type="entry name" value="PAS_fold_3"/>
</dbReference>
<dbReference type="OrthoDB" id="5460745at2"/>
<dbReference type="InterPro" id="IPR013656">
    <property type="entry name" value="PAS_4"/>
</dbReference>
<dbReference type="InterPro" id="IPR029151">
    <property type="entry name" value="Sensor-like_sf"/>
</dbReference>
<keyword evidence="9" id="KW-1133">Transmembrane helix</keyword>
<keyword evidence="2" id="KW-0597">Phosphoprotein</keyword>
<dbReference type="InterPro" id="IPR029787">
    <property type="entry name" value="Nucleotide_cyclase"/>
</dbReference>
<dbReference type="GO" id="GO:0016020">
    <property type="term" value="C:membrane"/>
    <property type="evidence" value="ECO:0007669"/>
    <property type="project" value="UniProtKB-SubCell"/>
</dbReference>
<comment type="subcellular location">
    <subcellularLocation>
        <location evidence="1">Membrane</location>
    </subcellularLocation>
</comment>
<evidence type="ECO:0000256" key="9">
    <source>
        <dbReference type="SAM" id="Phobius"/>
    </source>
</evidence>
<gene>
    <name evidence="13" type="ordered locus">Daes_0344</name>
</gene>
<dbReference type="SUPFAM" id="SSF55073">
    <property type="entry name" value="Nucleotide cyclase"/>
    <property type="match status" value="1"/>
</dbReference>
<dbReference type="STRING" id="643562.Daes_0344"/>
<sequence>MARTIREFLKLYGPLALGIILAAIWFLHSRNQDHLDLARQRQQLALDRESVTLNRAVASHASDARFLARIAARTLTDPQNVGPDIPTPRPADTTPQEPTESLPDPALQTLERIFVDFARSRSHFLQIRFLDHSGMERVRVDQLWSSPAPVPAHQLQDKKNRYYFKDALEGGPDTVSISRFDLNMEHGRIETPHRPTLRFASPVVDSAGTTLGVMVLNYDGQHLFDQIRNAAAALESLTLLCDGEGFWMLGPSTDEEWGRQLGRPEATMAVRFPEAWQAVAATGTGQALTSEGLFTFATLAVTTETLAEDSPGPATTGPNGQPAPDKARWTIMIWTPPATLLLGWSTPFTALVVLFLLVLVPGCWFLASYRVRQAEVEARLRESEERTLAISQSAQDGIVMIDDQDRVTYWNPAAERLLGYTAQEIMGRRLHPLLVPEPQQDKAESGLAGFAASGRGAVVGQVIELEAVRKDSSIVPVELAVSSVKLKGRWYAVGTLRDMTRRKRYEAALRRSEQTSRTLLNAPEDLAMLIEPNGRIAAINETGARIYERTPEDMIGRSLFDFLSDKRREALRTILSQVMEQAGPVRFEGEHDGRRFHASAYPVTGPDGAVEQMAVFARDVTEQRKAQAALKRSEQRFRDVSAAVGEYIWETDGRDTFTFVTEDVFSILGYTQEEMLGQTPALFVAREHTEDFLRWRADLYRLQSPFSKVELRCLTRDGRAIWLQSSGVPHFDDEGGFRGYRGADMDITDRKDAENAIKASERKLRALAESAYDAIVMIDMHGNASFWNRAAERLFGYTEEEVMGRPIHELITPPELRDEAMAGMRQFAGSGDGDAVGAIQETEALRKDGTRVSVERSVSSFQLGGRWYAVATIRDITERKATEARLHELATTDSLTGLFNRRRFMELAEREFMRTKRYQGALTMLMMDIDHFKRVNDTHGHGVGDEVLRELARISRTALRELDILGRLGGEEFGVLLPETDAGPAMEVAQRLRRAIEKASMATDAGTLRITVSIGAATSNNDAETVETLLKRADVALYEAKQSGRNKVVAG</sequence>
<dbReference type="Gene3D" id="3.30.450.20">
    <property type="entry name" value="PAS domain"/>
    <property type="match status" value="6"/>
</dbReference>
<dbReference type="InterPro" id="IPR035965">
    <property type="entry name" value="PAS-like_dom_sf"/>
</dbReference>
<dbReference type="Pfam" id="PF08447">
    <property type="entry name" value="PAS_3"/>
    <property type="match status" value="1"/>
</dbReference>
<keyword evidence="5" id="KW-0418">Kinase</keyword>
<dbReference type="PROSITE" id="PS50113">
    <property type="entry name" value="PAC"/>
    <property type="match status" value="4"/>
</dbReference>
<evidence type="ECO:0000259" key="11">
    <source>
        <dbReference type="PROSITE" id="PS50113"/>
    </source>
</evidence>
<dbReference type="InterPro" id="IPR000700">
    <property type="entry name" value="PAS-assoc_C"/>
</dbReference>
<dbReference type="AlphaFoldDB" id="E6VWG3"/>
<keyword evidence="6" id="KW-0067">ATP-binding</keyword>
<proteinExistence type="predicted"/>
<dbReference type="PROSITE" id="PS50112">
    <property type="entry name" value="PAS"/>
    <property type="match status" value="4"/>
</dbReference>
<keyword evidence="4" id="KW-0547">Nucleotide-binding</keyword>
<dbReference type="Gene3D" id="3.30.70.270">
    <property type="match status" value="1"/>
</dbReference>
<evidence type="ECO:0000313" key="14">
    <source>
        <dbReference type="Proteomes" id="UP000002191"/>
    </source>
</evidence>
<dbReference type="PANTHER" id="PTHR44757:SF2">
    <property type="entry name" value="BIOFILM ARCHITECTURE MAINTENANCE PROTEIN MBAA"/>
    <property type="match status" value="1"/>
</dbReference>
<dbReference type="SUPFAM" id="SSF103190">
    <property type="entry name" value="Sensory domain-like"/>
    <property type="match status" value="2"/>
</dbReference>
<dbReference type="EMBL" id="CP002431">
    <property type="protein sequence ID" value="ADU61369.1"/>
    <property type="molecule type" value="Genomic_DNA"/>
</dbReference>
<feature type="region of interest" description="Disordered" evidence="8">
    <location>
        <begin position="77"/>
        <end position="105"/>
    </location>
</feature>
<evidence type="ECO:0000259" key="12">
    <source>
        <dbReference type="PROSITE" id="PS50887"/>
    </source>
</evidence>
<evidence type="ECO:0000256" key="1">
    <source>
        <dbReference type="ARBA" id="ARBA00004370"/>
    </source>
</evidence>
<feature type="domain" description="PAS" evidence="10">
    <location>
        <begin position="383"/>
        <end position="437"/>
    </location>
</feature>
<evidence type="ECO:0000256" key="8">
    <source>
        <dbReference type="SAM" id="MobiDB-lite"/>
    </source>
</evidence>
<feature type="domain" description="PAC" evidence="11">
    <location>
        <begin position="707"/>
        <end position="759"/>
    </location>
</feature>
<evidence type="ECO:0000256" key="7">
    <source>
        <dbReference type="ARBA" id="ARBA00023012"/>
    </source>
</evidence>
<dbReference type="InterPro" id="IPR048760">
    <property type="entry name" value="VP0354-like_sensor_dom"/>
</dbReference>
<dbReference type="GO" id="GO:0006355">
    <property type="term" value="P:regulation of DNA-templated transcription"/>
    <property type="evidence" value="ECO:0007669"/>
    <property type="project" value="InterPro"/>
</dbReference>
<dbReference type="Pfam" id="PF21623">
    <property type="entry name" value="HK_sensor_dom_bact"/>
    <property type="match status" value="1"/>
</dbReference>
<dbReference type="Proteomes" id="UP000002191">
    <property type="component" value="Chromosome"/>
</dbReference>
<dbReference type="NCBIfam" id="TIGR00254">
    <property type="entry name" value="GGDEF"/>
    <property type="match status" value="1"/>
</dbReference>
<feature type="domain" description="PAS" evidence="10">
    <location>
        <begin position="512"/>
        <end position="582"/>
    </location>
</feature>
<dbReference type="HOGENOM" id="CLU_007981_0_0_7"/>
<dbReference type="Pfam" id="PF00990">
    <property type="entry name" value="GGDEF"/>
    <property type="match status" value="1"/>
</dbReference>
<evidence type="ECO:0000313" key="13">
    <source>
        <dbReference type="EMBL" id="ADU61369.1"/>
    </source>
</evidence>
<dbReference type="Pfam" id="PF13426">
    <property type="entry name" value="PAS_9"/>
    <property type="match status" value="1"/>
</dbReference>
<dbReference type="Pfam" id="PF08448">
    <property type="entry name" value="PAS_4"/>
    <property type="match status" value="1"/>
</dbReference>
<feature type="domain" description="PAC" evidence="11">
    <location>
        <begin position="838"/>
        <end position="888"/>
    </location>
</feature>
<dbReference type="Pfam" id="PF00989">
    <property type="entry name" value="PAS"/>
    <property type="match status" value="1"/>
</dbReference>
<dbReference type="eggNOG" id="COG3706">
    <property type="taxonomic scope" value="Bacteria"/>
</dbReference>
<evidence type="ECO:0000256" key="5">
    <source>
        <dbReference type="ARBA" id="ARBA00022777"/>
    </source>
</evidence>
<feature type="domain" description="PAS" evidence="10">
    <location>
        <begin position="760"/>
        <end position="813"/>
    </location>
</feature>
<keyword evidence="7" id="KW-0902">Two-component regulatory system</keyword>
<reference evidence="14" key="1">
    <citation type="submission" date="2010-12" db="EMBL/GenBank/DDBJ databases">
        <title>Complete sequence of Desulfovibrio aespoeensis Aspo-2.</title>
        <authorList>
            <consortium name="US DOE Joint Genome Institute"/>
            <person name="Lucas S."/>
            <person name="Copeland A."/>
            <person name="Lapidus A."/>
            <person name="Cheng J.-F."/>
            <person name="Goodwin L."/>
            <person name="Pitluck S."/>
            <person name="Chertkov O."/>
            <person name="Misra M."/>
            <person name="Detter J.C."/>
            <person name="Han C."/>
            <person name="Tapia R."/>
            <person name="Land M."/>
            <person name="Hauser L."/>
            <person name="Kyrpides N."/>
            <person name="Ivanova N."/>
            <person name="Ovchinnikova G."/>
            <person name="Pedersen K."/>
            <person name="Jagevall S."/>
            <person name="Hazen T."/>
            <person name="Woyke T."/>
        </authorList>
    </citation>
    <scope>NUCLEOTIDE SEQUENCE [LARGE SCALE GENOMIC DNA]</scope>
    <source>
        <strain evidence="14">ATCC 700646 / DSM 10631 / Aspo-2</strain>
    </source>
</reference>
<keyword evidence="9" id="KW-0472">Membrane</keyword>
<accession>E6VWG3</accession>
<keyword evidence="14" id="KW-1185">Reference proteome</keyword>
<dbReference type="NCBIfam" id="TIGR00229">
    <property type="entry name" value="sensory_box"/>
    <property type="match status" value="4"/>
</dbReference>
<dbReference type="CDD" id="cd01949">
    <property type="entry name" value="GGDEF"/>
    <property type="match status" value="1"/>
</dbReference>
<feature type="domain" description="PAS" evidence="10">
    <location>
        <begin position="633"/>
        <end position="691"/>
    </location>
</feature>
<organism evidence="13 14">
    <name type="scientific">Pseudodesulfovibrio aespoeensis (strain ATCC 700646 / DSM 10631 / Aspo-2)</name>
    <name type="common">Desulfovibrio aespoeensis</name>
    <dbReference type="NCBI Taxonomy" id="643562"/>
    <lineage>
        <taxon>Bacteria</taxon>
        <taxon>Pseudomonadati</taxon>
        <taxon>Thermodesulfobacteriota</taxon>
        <taxon>Desulfovibrionia</taxon>
        <taxon>Desulfovibrionales</taxon>
        <taxon>Desulfovibrionaceae</taxon>
    </lineage>
</organism>
<evidence type="ECO:0000259" key="10">
    <source>
        <dbReference type="PROSITE" id="PS50112"/>
    </source>
</evidence>
<dbReference type="InterPro" id="IPR052155">
    <property type="entry name" value="Biofilm_reg_signaling"/>
</dbReference>
<feature type="domain" description="GGDEF" evidence="12">
    <location>
        <begin position="920"/>
        <end position="1051"/>
    </location>
</feature>
<dbReference type="InterPro" id="IPR000014">
    <property type="entry name" value="PAS"/>
</dbReference>
<dbReference type="InterPro" id="IPR043128">
    <property type="entry name" value="Rev_trsase/Diguanyl_cyclase"/>
</dbReference>
<dbReference type="InterPro" id="IPR000160">
    <property type="entry name" value="GGDEF_dom"/>
</dbReference>
<dbReference type="SUPFAM" id="SSF55785">
    <property type="entry name" value="PYP-like sensor domain (PAS domain)"/>
    <property type="match status" value="4"/>
</dbReference>
<dbReference type="RefSeq" id="WP_013513306.1">
    <property type="nucleotide sequence ID" value="NC_014844.1"/>
</dbReference>
<dbReference type="PROSITE" id="PS50887">
    <property type="entry name" value="GGDEF"/>
    <property type="match status" value="1"/>
</dbReference>
<name>E6VWG3_PSEA9</name>
<dbReference type="InterPro" id="IPR013767">
    <property type="entry name" value="PAS_fold"/>
</dbReference>
<evidence type="ECO:0000256" key="3">
    <source>
        <dbReference type="ARBA" id="ARBA00022679"/>
    </source>
</evidence>
<feature type="domain" description="PAC" evidence="11">
    <location>
        <begin position="581"/>
        <end position="632"/>
    </location>
</feature>
<dbReference type="GO" id="GO:0000160">
    <property type="term" value="P:phosphorelay signal transduction system"/>
    <property type="evidence" value="ECO:0007669"/>
    <property type="project" value="UniProtKB-KW"/>
</dbReference>